<evidence type="ECO:0000313" key="2">
    <source>
        <dbReference type="EMBL" id="GIJ50555.1"/>
    </source>
</evidence>
<reference evidence="2" key="1">
    <citation type="submission" date="2021-01" db="EMBL/GenBank/DDBJ databases">
        <title>Whole genome shotgun sequence of Virgisporangium aliadipatigenens NBRC 105644.</title>
        <authorList>
            <person name="Komaki H."/>
            <person name="Tamura T."/>
        </authorList>
    </citation>
    <scope>NUCLEOTIDE SEQUENCE</scope>
    <source>
        <strain evidence="2">NBRC 105644</strain>
    </source>
</reference>
<accession>A0A8J3YVG8</accession>
<proteinExistence type="predicted"/>
<dbReference type="Proteomes" id="UP000619260">
    <property type="component" value="Unassembled WGS sequence"/>
</dbReference>
<comment type="caution">
    <text evidence="2">The sequence shown here is derived from an EMBL/GenBank/DDBJ whole genome shotgun (WGS) entry which is preliminary data.</text>
</comment>
<name>A0A8J3YVG8_9ACTN</name>
<keyword evidence="3" id="KW-1185">Reference proteome</keyword>
<feature type="region of interest" description="Disordered" evidence="1">
    <location>
        <begin position="66"/>
        <end position="87"/>
    </location>
</feature>
<organism evidence="2 3">
    <name type="scientific">Virgisporangium aliadipatigenens</name>
    <dbReference type="NCBI Taxonomy" id="741659"/>
    <lineage>
        <taxon>Bacteria</taxon>
        <taxon>Bacillati</taxon>
        <taxon>Actinomycetota</taxon>
        <taxon>Actinomycetes</taxon>
        <taxon>Micromonosporales</taxon>
        <taxon>Micromonosporaceae</taxon>
        <taxon>Virgisporangium</taxon>
    </lineage>
</organism>
<dbReference type="AlphaFoldDB" id="A0A8J3YVG8"/>
<protein>
    <submittedName>
        <fullName evidence="2">Uncharacterized protein</fullName>
    </submittedName>
</protein>
<evidence type="ECO:0000256" key="1">
    <source>
        <dbReference type="SAM" id="MobiDB-lite"/>
    </source>
</evidence>
<evidence type="ECO:0000313" key="3">
    <source>
        <dbReference type="Proteomes" id="UP000619260"/>
    </source>
</evidence>
<gene>
    <name evidence="2" type="ORF">Val02_74410</name>
</gene>
<dbReference type="EMBL" id="BOPF01000037">
    <property type="protein sequence ID" value="GIJ50555.1"/>
    <property type="molecule type" value="Genomic_DNA"/>
</dbReference>
<sequence length="87" mass="9281">MPEGRFRPVHDWLFADQDRLNPVTLTAALTNFLNGVQSDFVSSIRSGVNGHVEDCASAGAVTRVRPSSALSARAGPKCRSAGRDGVR</sequence>